<dbReference type="Gene3D" id="3.10.350.10">
    <property type="entry name" value="LysM domain"/>
    <property type="match status" value="1"/>
</dbReference>
<dbReference type="PROSITE" id="PS52029">
    <property type="entry name" value="LD_TPASE"/>
    <property type="match status" value="1"/>
</dbReference>
<dbReference type="SMART" id="SM00257">
    <property type="entry name" value="LysM"/>
    <property type="match status" value="1"/>
</dbReference>
<evidence type="ECO:0000313" key="12">
    <source>
        <dbReference type="EMBL" id="QII12598.1"/>
    </source>
</evidence>
<comment type="similarity">
    <text evidence="2">Belongs to the YkuD family.</text>
</comment>
<keyword evidence="6 7" id="KW-0961">Cell wall biogenesis/degradation</keyword>
<dbReference type="Pfam" id="PF03734">
    <property type="entry name" value="YkuD"/>
    <property type="match status" value="1"/>
</dbReference>
<dbReference type="EMBL" id="LT934425">
    <property type="protein sequence ID" value="SOH02879.1"/>
    <property type="molecule type" value="Genomic_DNA"/>
</dbReference>
<dbReference type="InterPro" id="IPR050979">
    <property type="entry name" value="LD-transpeptidase"/>
</dbReference>
<reference evidence="11" key="1">
    <citation type="journal article" date="2006" name="Nature">
        <title>Deciphering the evolution and metabolism of an anammox bacterium from a community genome.</title>
        <authorList>
            <person name="Strous M."/>
            <person name="Pelletier E."/>
            <person name="Mangenot S."/>
            <person name="Rattei T."/>
            <person name="Lehner A."/>
            <person name="Taylor M.W."/>
            <person name="Horn M."/>
            <person name="Daims H."/>
            <person name="Bartol-Mavel D."/>
            <person name="Wincker P."/>
            <person name="Barbe V."/>
            <person name="Fonknechten N."/>
            <person name="Vallenet D."/>
            <person name="Segurens B."/>
            <person name="Schenowitz-Truong C."/>
            <person name="Medigue C."/>
            <person name="Collingro A."/>
            <person name="Snel B."/>
            <person name="Dutilh B.E."/>
            <person name="OpDenCamp H.J.M."/>
            <person name="vanDerDrift C."/>
            <person name="Cirpus I."/>
            <person name="vanDePas-Schoonen K.T."/>
            <person name="Harhangi H.R."/>
            <person name="vanNiftrik L."/>
            <person name="Schmid M."/>
            <person name="Keltjens J."/>
            <person name="vanDeVossenberg J."/>
            <person name="Kartal B."/>
            <person name="Meier H."/>
            <person name="Frishman D."/>
            <person name="Huynen M.A."/>
            <person name="Mewes H."/>
            <person name="Weissenbach J."/>
            <person name="Jetten M.S.M."/>
            <person name="Wagner M."/>
            <person name="LePaslier D."/>
        </authorList>
    </citation>
    <scope>NUCLEOTIDE SEQUENCE</scope>
</reference>
<evidence type="ECO:0000256" key="7">
    <source>
        <dbReference type="PROSITE-ProRule" id="PRU01373"/>
    </source>
</evidence>
<dbReference type="UniPathway" id="UPA00219"/>
<name>Q1Q4S4_KUEST</name>
<dbReference type="OrthoDB" id="9787225at2"/>
<dbReference type="InterPro" id="IPR005490">
    <property type="entry name" value="LD_TPept_cat_dom"/>
</dbReference>
<keyword evidence="5 7" id="KW-0573">Peptidoglycan synthesis</keyword>
<reference evidence="13" key="3">
    <citation type="submission" date="2017-10" db="EMBL/GenBank/DDBJ databases">
        <authorList>
            <person name="Banno H."/>
            <person name="Chua N.-H."/>
        </authorList>
    </citation>
    <scope>NUCLEOTIDE SEQUENCE [LARGE SCALE GENOMIC DNA]</scope>
    <source>
        <strain evidence="13">Kuenenia_mbr1_ru-nijmegen</strain>
    </source>
</reference>
<dbReference type="Pfam" id="PF01476">
    <property type="entry name" value="LysM"/>
    <property type="match status" value="1"/>
</dbReference>
<feature type="domain" description="L,D-TPase catalytic" evidence="10">
    <location>
        <begin position="188"/>
        <end position="313"/>
    </location>
</feature>
<dbReference type="PANTHER" id="PTHR30582">
    <property type="entry name" value="L,D-TRANSPEPTIDASE"/>
    <property type="match status" value="1"/>
</dbReference>
<dbReference type="GO" id="GO:0008360">
    <property type="term" value="P:regulation of cell shape"/>
    <property type="evidence" value="ECO:0007669"/>
    <property type="project" value="UniProtKB-UniRule"/>
</dbReference>
<dbReference type="Proteomes" id="UP000501926">
    <property type="component" value="Chromosome"/>
</dbReference>
<evidence type="ECO:0000256" key="5">
    <source>
        <dbReference type="ARBA" id="ARBA00022984"/>
    </source>
</evidence>
<dbReference type="InterPro" id="IPR036779">
    <property type="entry name" value="LysM_dom_sf"/>
</dbReference>
<reference evidence="11" key="2">
    <citation type="submission" date="2006-01" db="EMBL/GenBank/DDBJ databases">
        <authorList>
            <person name="Genoscope"/>
        </authorList>
    </citation>
    <scope>NUCLEOTIDE SEQUENCE</scope>
</reference>
<reference evidence="14" key="4">
    <citation type="submission" date="2017-10" db="EMBL/GenBank/DDBJ databases">
        <authorList>
            <person name="Frank J."/>
        </authorList>
    </citation>
    <scope>NUCLEOTIDE SEQUENCE [LARGE SCALE GENOMIC DNA]</scope>
</reference>
<keyword evidence="8" id="KW-0732">Signal</keyword>
<protein>
    <submittedName>
        <fullName evidence="12">L,D-transpeptidase YkuD</fullName>
        <ecNumber evidence="12">2.-.-.-</ecNumber>
    </submittedName>
</protein>
<dbReference type="GO" id="GO:0018104">
    <property type="term" value="P:peptidoglycan-protein cross-linking"/>
    <property type="evidence" value="ECO:0007669"/>
    <property type="project" value="TreeGrafter"/>
</dbReference>
<evidence type="ECO:0000313" key="14">
    <source>
        <dbReference type="Proteomes" id="UP000221734"/>
    </source>
</evidence>
<comment type="pathway">
    <text evidence="1 7">Cell wall biogenesis; peptidoglycan biosynthesis.</text>
</comment>
<dbReference type="GO" id="GO:0005576">
    <property type="term" value="C:extracellular region"/>
    <property type="evidence" value="ECO:0007669"/>
    <property type="project" value="TreeGrafter"/>
</dbReference>
<evidence type="ECO:0000313" key="15">
    <source>
        <dbReference type="Proteomes" id="UP000501926"/>
    </source>
</evidence>
<evidence type="ECO:0000256" key="6">
    <source>
        <dbReference type="ARBA" id="ARBA00023316"/>
    </source>
</evidence>
<accession>Q1Q4S4</accession>
<feature type="chain" id="PRO_5015097162" evidence="8">
    <location>
        <begin position="18"/>
        <end position="314"/>
    </location>
</feature>
<dbReference type="CDD" id="cd16913">
    <property type="entry name" value="YkuD_like"/>
    <property type="match status" value="1"/>
</dbReference>
<dbReference type="GO" id="GO:0071555">
    <property type="term" value="P:cell wall organization"/>
    <property type="evidence" value="ECO:0007669"/>
    <property type="project" value="UniProtKB-UniRule"/>
</dbReference>
<evidence type="ECO:0000256" key="3">
    <source>
        <dbReference type="ARBA" id="ARBA00022679"/>
    </source>
</evidence>
<keyword evidence="14" id="KW-1185">Reference proteome</keyword>
<dbReference type="PANTHER" id="PTHR30582:SF4">
    <property type="entry name" value="L,D-TRANSPEPTIDASE YQJB-RELATED"/>
    <property type="match status" value="1"/>
</dbReference>
<proteinExistence type="inferred from homology"/>
<evidence type="ECO:0000259" key="9">
    <source>
        <dbReference type="PROSITE" id="PS51782"/>
    </source>
</evidence>
<feature type="active site" description="Proton donor/acceptor" evidence="7">
    <location>
        <position position="273"/>
    </location>
</feature>
<dbReference type="AlphaFoldDB" id="Q1Q4S4"/>
<dbReference type="CDD" id="cd00118">
    <property type="entry name" value="LysM"/>
    <property type="match status" value="1"/>
</dbReference>
<evidence type="ECO:0000259" key="10">
    <source>
        <dbReference type="PROSITE" id="PS52029"/>
    </source>
</evidence>
<dbReference type="EMBL" id="CT573071">
    <property type="protein sequence ID" value="CAJ75008.1"/>
    <property type="molecule type" value="Genomic_DNA"/>
</dbReference>
<dbReference type="InterPro" id="IPR018392">
    <property type="entry name" value="LysM"/>
</dbReference>
<dbReference type="Proteomes" id="UP000221734">
    <property type="component" value="Chromosome Kuenenia_stuttgartiensis_MBR1"/>
</dbReference>
<feature type="active site" description="Nucleophile" evidence="7">
    <location>
        <position position="289"/>
    </location>
</feature>
<evidence type="ECO:0000313" key="13">
    <source>
        <dbReference type="EMBL" id="SOH02879.1"/>
    </source>
</evidence>
<evidence type="ECO:0000256" key="2">
    <source>
        <dbReference type="ARBA" id="ARBA00005992"/>
    </source>
</evidence>
<evidence type="ECO:0000313" key="11">
    <source>
        <dbReference type="EMBL" id="CAJ75008.1"/>
    </source>
</evidence>
<organism evidence="11">
    <name type="scientific">Kuenenia stuttgartiensis</name>
    <dbReference type="NCBI Taxonomy" id="174633"/>
    <lineage>
        <taxon>Bacteria</taxon>
        <taxon>Pseudomonadati</taxon>
        <taxon>Planctomycetota</taxon>
        <taxon>Candidatus Brocadiia</taxon>
        <taxon>Candidatus Brocadiales</taxon>
        <taxon>Candidatus Brocadiaceae</taxon>
        <taxon>Candidatus Kuenenia</taxon>
    </lineage>
</organism>
<evidence type="ECO:0000256" key="8">
    <source>
        <dbReference type="SAM" id="SignalP"/>
    </source>
</evidence>
<reference evidence="12 15" key="5">
    <citation type="submission" date="2020-02" db="EMBL/GenBank/DDBJ databases">
        <title>Newly sequenced genome of strain CSTR1 showed variability in Candidatus Kuenenia stuttgartiensis genomes.</title>
        <authorList>
            <person name="Ding C."/>
            <person name="Adrian L."/>
        </authorList>
    </citation>
    <scope>NUCLEOTIDE SEQUENCE [LARGE SCALE GENOMIC DNA]</scope>
    <source>
        <strain evidence="12 15">CSTR1</strain>
    </source>
</reference>
<dbReference type="Gene3D" id="2.40.440.10">
    <property type="entry name" value="L,D-transpeptidase catalytic domain-like"/>
    <property type="match status" value="1"/>
</dbReference>
<evidence type="ECO:0000256" key="1">
    <source>
        <dbReference type="ARBA" id="ARBA00004752"/>
    </source>
</evidence>
<keyword evidence="4 7" id="KW-0133">Cell shape</keyword>
<sequence length="314" mass="35645">MKNITINKILIFMSIFAPVNSGLFLFSNNTSIFAANDHGTSILLVGKDDIILYKKDIIISTDDLKNIKKNKTPLSEKRSVFNIGMIDEYLKEGKNYEARNHLSEIFLNKKIPEKQHEIKELLDKLNSELIFSTKPSEDAVLYTVQAGETLSKIAKQFNTNYELIMRINKKPDSRLNIGEKLKILKGKTKILISKSEFTLTVLLNDRYVKQYRIGTGKNDKTPEGTFEVKNKMKNPTWYSPYGGVYSYGDEKNILGTRWIGFKEKENLAGFGIHGTTMPETIGTASSDGCIRMKNSDVEEVFDFVTTDTGIIIQR</sequence>
<gene>
    <name evidence="12" type="primary">ykuD</name>
    <name evidence="12" type="ORF">KsCSTR_32190</name>
    <name evidence="13" type="ORF">KSMBR1_0363</name>
    <name evidence="11" type="ORF">kuste4246</name>
</gene>
<dbReference type="KEGG" id="kst:KSMBR1_0363"/>
<dbReference type="GO" id="GO:0016740">
    <property type="term" value="F:transferase activity"/>
    <property type="evidence" value="ECO:0007669"/>
    <property type="project" value="UniProtKB-KW"/>
</dbReference>
<keyword evidence="3 12" id="KW-0808">Transferase</keyword>
<feature type="signal peptide" evidence="8">
    <location>
        <begin position="1"/>
        <end position="17"/>
    </location>
</feature>
<dbReference type="EMBL" id="CP049055">
    <property type="protein sequence ID" value="QII12598.1"/>
    <property type="molecule type" value="Genomic_DNA"/>
</dbReference>
<dbReference type="PROSITE" id="PS51782">
    <property type="entry name" value="LYSM"/>
    <property type="match status" value="1"/>
</dbReference>
<dbReference type="SUPFAM" id="SSF54106">
    <property type="entry name" value="LysM domain"/>
    <property type="match status" value="1"/>
</dbReference>
<dbReference type="SUPFAM" id="SSF141523">
    <property type="entry name" value="L,D-transpeptidase catalytic domain-like"/>
    <property type="match status" value="1"/>
</dbReference>
<dbReference type="RefSeq" id="WP_099323784.1">
    <property type="nucleotide sequence ID" value="NZ_CP049055.1"/>
</dbReference>
<dbReference type="EC" id="2.-.-.-" evidence="12"/>
<dbReference type="GO" id="GO:0071972">
    <property type="term" value="F:peptidoglycan L,D-transpeptidase activity"/>
    <property type="evidence" value="ECO:0007669"/>
    <property type="project" value="TreeGrafter"/>
</dbReference>
<dbReference type="InterPro" id="IPR038063">
    <property type="entry name" value="Transpep_catalytic_dom"/>
</dbReference>
<evidence type="ECO:0000256" key="4">
    <source>
        <dbReference type="ARBA" id="ARBA00022960"/>
    </source>
</evidence>
<feature type="domain" description="LysM" evidence="9">
    <location>
        <begin position="140"/>
        <end position="183"/>
    </location>
</feature>